<dbReference type="Gene3D" id="1.25.40.370">
    <property type="match status" value="1"/>
</dbReference>
<gene>
    <name evidence="4" type="ORF">BLE401_12980</name>
</gene>
<dbReference type="Proteomes" id="UP000234271">
    <property type="component" value="Chromosome"/>
</dbReference>
<dbReference type="SUPFAM" id="SSF52540">
    <property type="entry name" value="P-loop containing nucleoside triphosphate hydrolases"/>
    <property type="match status" value="1"/>
</dbReference>
<dbReference type="InterPro" id="IPR041452">
    <property type="entry name" value="APAF1_C"/>
</dbReference>
<dbReference type="STRING" id="288004.AL038_11290"/>
<dbReference type="Pfam" id="PF17908">
    <property type="entry name" value="APAF1_C"/>
    <property type="match status" value="1"/>
</dbReference>
<evidence type="ECO:0000256" key="1">
    <source>
        <dbReference type="ARBA" id="ARBA00022737"/>
    </source>
</evidence>
<dbReference type="InterPro" id="IPR036388">
    <property type="entry name" value="WH-like_DNA-bd_sf"/>
</dbReference>
<accession>A0A2N9YGA6</accession>
<sequence>MSFSHRLTVSIACADKELKMTNEFTVEQEITLLKQDSTLLNEALDELKQKLAQEKNVAQQQVLQEKIKDMQIELSEAQKKLASLKQAINVETEGEQKLGAPAKLYAVPTLPSYILSSPIFNELKAKLVVKPTLAEGADGQKNPILLLAPSGSGKSLQAIALANDISVRRAFSEGIFWLNMGSQPDIVGQQIALIRAFNIPAVGTPEFISAEEGLTLLRGIGKGRSCLFILDDVYDVRDVMAFAGLGKGCQLLITSCYPEIADDLKHFMSSLQTYALDALTQEQAVDLFSNCSGKALSEPLPADLLSLFNACEYSPTTLRLVAQLTQTMSSPDWTALLSKIQNKVLDFPEAHASSLSQALHLNIEALGDNGEYYLTLGMFADYTNIPQAAIVLLWRYLYHLPDETAYSFIQQLAAQGLLYFNNDSTRGNIHLHPYQHDYLCEFADLDKLHTHLLAAYRRYCQPHGWAKGPNDGYFFEYLCLHLLAAERNRELKTLLMDFDWLNNKLQATSLHNVIQDFDLLEDDVDIATVKQALQRSAPILVKDKSKLADKLLEQLWGKPSSDIQSLLNQAKEMSPDWLPPPNR</sequence>
<evidence type="ECO:0000313" key="5">
    <source>
        <dbReference type="Proteomes" id="UP000234271"/>
    </source>
</evidence>
<feature type="coiled-coil region" evidence="2">
    <location>
        <begin position="30"/>
        <end position="87"/>
    </location>
</feature>
<dbReference type="PANTHER" id="PTHR22845">
    <property type="entry name" value="APOPTOTIC PROTEASE-ACTIVATING FACTOR 1"/>
    <property type="match status" value="1"/>
</dbReference>
<dbReference type="EMBL" id="CP018889">
    <property type="protein sequence ID" value="AUI69513.2"/>
    <property type="molecule type" value="Genomic_DNA"/>
</dbReference>
<protein>
    <recommendedName>
        <fullName evidence="3">AAA+ ATPase domain-containing protein</fullName>
    </recommendedName>
</protein>
<keyword evidence="5" id="KW-1185">Reference proteome</keyword>
<evidence type="ECO:0000313" key="4">
    <source>
        <dbReference type="EMBL" id="AUI69513.2"/>
    </source>
</evidence>
<dbReference type="InterPro" id="IPR003593">
    <property type="entry name" value="AAA+_ATPase"/>
</dbReference>
<dbReference type="PANTHER" id="PTHR22845:SF5">
    <property type="entry name" value="APOPTOTIC PROTEASE-ACTIVATING FACTOR 1"/>
    <property type="match status" value="1"/>
</dbReference>
<evidence type="ECO:0000256" key="2">
    <source>
        <dbReference type="SAM" id="Coils"/>
    </source>
</evidence>
<feature type="domain" description="AAA+ ATPase" evidence="3">
    <location>
        <begin position="140"/>
        <end position="279"/>
    </location>
</feature>
<reference evidence="5" key="1">
    <citation type="submission" date="2016-12" db="EMBL/GenBank/DDBJ databases">
        <title>Complete Genome Sequence of Beggiatoa leptomitiformis D-401.</title>
        <authorList>
            <person name="Fomenkov A."/>
            <person name="Vincze T."/>
            <person name="Grabovich M."/>
            <person name="Anton B.P."/>
            <person name="Dubinina G."/>
            <person name="Orlova M."/>
            <person name="Belousova E."/>
            <person name="Roberts R.J."/>
        </authorList>
    </citation>
    <scope>NUCLEOTIDE SEQUENCE [LARGE SCALE GENOMIC DNA]</scope>
    <source>
        <strain evidence="5">D-401</strain>
    </source>
</reference>
<dbReference type="InterPro" id="IPR027417">
    <property type="entry name" value="P-loop_NTPase"/>
</dbReference>
<keyword evidence="2" id="KW-0175">Coiled coil</keyword>
<organism evidence="4 5">
    <name type="scientific">Beggiatoa leptomitoformis</name>
    <dbReference type="NCBI Taxonomy" id="288004"/>
    <lineage>
        <taxon>Bacteria</taxon>
        <taxon>Pseudomonadati</taxon>
        <taxon>Pseudomonadota</taxon>
        <taxon>Gammaproteobacteria</taxon>
        <taxon>Thiotrichales</taxon>
        <taxon>Thiotrichaceae</taxon>
        <taxon>Beggiatoa</taxon>
    </lineage>
</organism>
<dbReference type="SMART" id="SM00382">
    <property type="entry name" value="AAA"/>
    <property type="match status" value="1"/>
</dbReference>
<dbReference type="Gene3D" id="3.40.50.300">
    <property type="entry name" value="P-loop containing nucleotide triphosphate hydrolases"/>
    <property type="match status" value="1"/>
</dbReference>
<dbReference type="Gene3D" id="1.10.10.10">
    <property type="entry name" value="Winged helix-like DNA-binding domain superfamily/Winged helix DNA-binding domain"/>
    <property type="match status" value="1"/>
</dbReference>
<keyword evidence="1" id="KW-0677">Repeat</keyword>
<dbReference type="AlphaFoldDB" id="A0A2N9YGA6"/>
<proteinExistence type="predicted"/>
<evidence type="ECO:0000259" key="3">
    <source>
        <dbReference type="SMART" id="SM00382"/>
    </source>
</evidence>
<name>A0A2N9YGA6_9GAMM</name>